<reference evidence="2 3" key="1">
    <citation type="submission" date="2021-06" db="EMBL/GenBank/DDBJ databases">
        <title>Chromosome-level genome assembly of the red-tail catfish (Hemibagrus wyckioides).</title>
        <authorList>
            <person name="Shao F."/>
        </authorList>
    </citation>
    <scope>NUCLEOTIDE SEQUENCE [LARGE SCALE GENOMIC DNA]</scope>
    <source>
        <strain evidence="2">EC202008001</strain>
        <tissue evidence="2">Blood</tissue>
    </source>
</reference>
<evidence type="ECO:0000256" key="1">
    <source>
        <dbReference type="SAM" id="MobiDB-lite"/>
    </source>
</evidence>
<keyword evidence="3" id="KW-1185">Reference proteome</keyword>
<organism evidence="2 3">
    <name type="scientific">Hemibagrus wyckioides</name>
    <dbReference type="NCBI Taxonomy" id="337641"/>
    <lineage>
        <taxon>Eukaryota</taxon>
        <taxon>Metazoa</taxon>
        <taxon>Chordata</taxon>
        <taxon>Craniata</taxon>
        <taxon>Vertebrata</taxon>
        <taxon>Euteleostomi</taxon>
        <taxon>Actinopterygii</taxon>
        <taxon>Neopterygii</taxon>
        <taxon>Teleostei</taxon>
        <taxon>Ostariophysi</taxon>
        <taxon>Siluriformes</taxon>
        <taxon>Bagridae</taxon>
        <taxon>Hemibagrus</taxon>
    </lineage>
</organism>
<dbReference type="Proteomes" id="UP000824219">
    <property type="component" value="Linkage Group LG15"/>
</dbReference>
<sequence length="91" mass="10205">MPNKMNQHKHDLRSEQRQNSHPHTSGLTSISEKKEVLVLRSLKALLGKFRENESPSTEATSAAGGVIGTFFDLFLWCPLIQKHHHFVAGLS</sequence>
<proteinExistence type="predicted"/>
<feature type="region of interest" description="Disordered" evidence="1">
    <location>
        <begin position="1"/>
        <end position="31"/>
    </location>
</feature>
<protein>
    <submittedName>
        <fullName evidence="2">Uncharacterized protein</fullName>
    </submittedName>
</protein>
<dbReference type="EMBL" id="JAHKSW010000015">
    <property type="protein sequence ID" value="KAG7323569.1"/>
    <property type="molecule type" value="Genomic_DNA"/>
</dbReference>
<evidence type="ECO:0000313" key="2">
    <source>
        <dbReference type="EMBL" id="KAG7323569.1"/>
    </source>
</evidence>
<accession>A0A9D3SLF9</accession>
<feature type="compositionally biased region" description="Polar residues" evidence="1">
    <location>
        <begin position="19"/>
        <end position="30"/>
    </location>
</feature>
<evidence type="ECO:0000313" key="3">
    <source>
        <dbReference type="Proteomes" id="UP000824219"/>
    </source>
</evidence>
<feature type="compositionally biased region" description="Basic and acidic residues" evidence="1">
    <location>
        <begin position="8"/>
        <end position="18"/>
    </location>
</feature>
<name>A0A9D3SLF9_9TELE</name>
<comment type="caution">
    <text evidence="2">The sequence shown here is derived from an EMBL/GenBank/DDBJ whole genome shotgun (WGS) entry which is preliminary data.</text>
</comment>
<gene>
    <name evidence="2" type="ORF">KOW79_013271</name>
</gene>
<dbReference type="AlphaFoldDB" id="A0A9D3SLF9"/>